<sequence>MGKINKNYLNLDKKIENIENLLAEDEKILWQGSPNKSAYFWTRFLNKLQFVIIWLVVDITFIAVLIASKVTFPIPVIIALCAFFALHLIPVWIWIYGLVKARKNSENLKYYITSQRVIISDSTAGLNIYSIYYKEITSINVNISRLDRKYNVGDVYITSTKNTKILEDILEPYEVTATLQKFIGKLNTNFNKDAN</sequence>
<dbReference type="Pfam" id="PF03703">
    <property type="entry name" value="bPH_2"/>
    <property type="match status" value="1"/>
</dbReference>
<dbReference type="Proteomes" id="UP000886861">
    <property type="component" value="Unassembled WGS sequence"/>
</dbReference>
<keyword evidence="1" id="KW-0175">Coiled coil</keyword>
<evidence type="ECO:0000259" key="3">
    <source>
        <dbReference type="Pfam" id="PF03703"/>
    </source>
</evidence>
<evidence type="ECO:0000313" key="4">
    <source>
        <dbReference type="EMBL" id="HIV01502.1"/>
    </source>
</evidence>
<evidence type="ECO:0000256" key="2">
    <source>
        <dbReference type="SAM" id="Phobius"/>
    </source>
</evidence>
<organism evidence="4 5">
    <name type="scientific">Candidatus Caccopulliclostridium gallistercoris</name>
    <dbReference type="NCBI Taxonomy" id="2840719"/>
    <lineage>
        <taxon>Bacteria</taxon>
        <taxon>Bacillati</taxon>
        <taxon>Bacillota</taxon>
        <taxon>Clostridia</taxon>
        <taxon>Candidatus Caccopulliclostridium</taxon>
    </lineage>
</organism>
<reference evidence="4" key="2">
    <citation type="journal article" date="2021" name="PeerJ">
        <title>Extensive microbial diversity within the chicken gut microbiome revealed by metagenomics and culture.</title>
        <authorList>
            <person name="Gilroy R."/>
            <person name="Ravi A."/>
            <person name="Getino M."/>
            <person name="Pursley I."/>
            <person name="Horton D.L."/>
            <person name="Alikhan N.F."/>
            <person name="Baker D."/>
            <person name="Gharbi K."/>
            <person name="Hall N."/>
            <person name="Watson M."/>
            <person name="Adriaenssens E.M."/>
            <person name="Foster-Nyarko E."/>
            <person name="Jarju S."/>
            <person name="Secka A."/>
            <person name="Antonio M."/>
            <person name="Oren A."/>
            <person name="Chaudhuri R.R."/>
            <person name="La Ragione R."/>
            <person name="Hildebrand F."/>
            <person name="Pallen M.J."/>
        </authorList>
    </citation>
    <scope>NUCLEOTIDE SEQUENCE</scope>
    <source>
        <strain evidence="4">CHK186-9395</strain>
    </source>
</reference>
<gene>
    <name evidence="4" type="ORF">IAA62_02995</name>
</gene>
<name>A0A9D1NE88_9FIRM</name>
<accession>A0A9D1NE88</accession>
<reference evidence="4" key="1">
    <citation type="submission" date="2020-10" db="EMBL/GenBank/DDBJ databases">
        <authorList>
            <person name="Gilroy R."/>
        </authorList>
    </citation>
    <scope>NUCLEOTIDE SEQUENCE</scope>
    <source>
        <strain evidence="4">CHK186-9395</strain>
    </source>
</reference>
<keyword evidence="2" id="KW-0812">Transmembrane</keyword>
<feature type="transmembrane region" description="Helical" evidence="2">
    <location>
        <begin position="74"/>
        <end position="99"/>
    </location>
</feature>
<evidence type="ECO:0000256" key="1">
    <source>
        <dbReference type="SAM" id="Coils"/>
    </source>
</evidence>
<keyword evidence="2" id="KW-1133">Transmembrane helix</keyword>
<keyword evidence="2" id="KW-0472">Membrane</keyword>
<dbReference type="EMBL" id="DVOJ01000010">
    <property type="protein sequence ID" value="HIV01502.1"/>
    <property type="molecule type" value="Genomic_DNA"/>
</dbReference>
<feature type="domain" description="YdbS-like PH" evidence="3">
    <location>
        <begin position="107"/>
        <end position="164"/>
    </location>
</feature>
<evidence type="ECO:0000313" key="5">
    <source>
        <dbReference type="Proteomes" id="UP000886861"/>
    </source>
</evidence>
<feature type="transmembrane region" description="Helical" evidence="2">
    <location>
        <begin position="48"/>
        <end position="68"/>
    </location>
</feature>
<protein>
    <submittedName>
        <fullName evidence="4">PH domain-containing protein</fullName>
    </submittedName>
</protein>
<dbReference type="InterPro" id="IPR005182">
    <property type="entry name" value="YdbS-like_PH"/>
</dbReference>
<proteinExistence type="predicted"/>
<feature type="coiled-coil region" evidence="1">
    <location>
        <begin position="1"/>
        <end position="28"/>
    </location>
</feature>
<comment type="caution">
    <text evidence="4">The sequence shown here is derived from an EMBL/GenBank/DDBJ whole genome shotgun (WGS) entry which is preliminary data.</text>
</comment>
<dbReference type="AlphaFoldDB" id="A0A9D1NE88"/>